<dbReference type="GO" id="GO:0006363">
    <property type="term" value="P:termination of RNA polymerase I transcription"/>
    <property type="evidence" value="ECO:0007669"/>
    <property type="project" value="TreeGrafter"/>
</dbReference>
<organism evidence="2 3">
    <name type="scientific">Ceratina calcarata</name>
    <dbReference type="NCBI Taxonomy" id="156304"/>
    <lineage>
        <taxon>Eukaryota</taxon>
        <taxon>Metazoa</taxon>
        <taxon>Ecdysozoa</taxon>
        <taxon>Arthropoda</taxon>
        <taxon>Hexapoda</taxon>
        <taxon>Insecta</taxon>
        <taxon>Pterygota</taxon>
        <taxon>Neoptera</taxon>
        <taxon>Endopterygota</taxon>
        <taxon>Hymenoptera</taxon>
        <taxon>Apocrita</taxon>
        <taxon>Aculeata</taxon>
        <taxon>Apoidea</taxon>
        <taxon>Anthophila</taxon>
        <taxon>Apidae</taxon>
        <taxon>Ceratina</taxon>
        <taxon>Zadontomerus</taxon>
    </lineage>
</organism>
<proteinExistence type="predicted"/>
<dbReference type="RefSeq" id="XP_017875962.1">
    <property type="nucleotide sequence ID" value="XM_018020473.2"/>
</dbReference>
<dbReference type="GeneID" id="108622539"/>
<evidence type="ECO:0000256" key="1">
    <source>
        <dbReference type="SAM" id="MobiDB-lite"/>
    </source>
</evidence>
<feature type="compositionally biased region" description="Polar residues" evidence="1">
    <location>
        <begin position="136"/>
        <end position="153"/>
    </location>
</feature>
<feature type="region of interest" description="Disordered" evidence="1">
    <location>
        <begin position="308"/>
        <end position="338"/>
    </location>
</feature>
<feature type="region of interest" description="Disordered" evidence="1">
    <location>
        <begin position="121"/>
        <end position="192"/>
    </location>
</feature>
<dbReference type="InterPro" id="IPR053078">
    <property type="entry name" value="TTF1-like"/>
</dbReference>
<dbReference type="AlphaFoldDB" id="A0AAJ7ISF1"/>
<feature type="compositionally biased region" description="Acidic residues" evidence="1">
    <location>
        <begin position="308"/>
        <end position="323"/>
    </location>
</feature>
<gene>
    <name evidence="3" type="primary">LOC108622539</name>
</gene>
<dbReference type="GO" id="GO:0005730">
    <property type="term" value="C:nucleolus"/>
    <property type="evidence" value="ECO:0007669"/>
    <property type="project" value="TreeGrafter"/>
</dbReference>
<dbReference type="PANTHER" id="PTHR46760">
    <property type="entry name" value="TRANSCRIPTION TERMINATION FACTOR 1"/>
    <property type="match status" value="1"/>
</dbReference>
<dbReference type="KEGG" id="ccal:108622539"/>
<evidence type="ECO:0000313" key="3">
    <source>
        <dbReference type="RefSeq" id="XP_017875962.1"/>
    </source>
</evidence>
<reference evidence="3" key="1">
    <citation type="submission" date="2025-08" db="UniProtKB">
        <authorList>
            <consortium name="RefSeq"/>
        </authorList>
    </citation>
    <scope>IDENTIFICATION</scope>
    <source>
        <tissue evidence="3">Whole body</tissue>
    </source>
</reference>
<name>A0AAJ7ISF1_9HYME</name>
<accession>A0AAJ7ISF1</accession>
<feature type="compositionally biased region" description="Basic and acidic residues" evidence="1">
    <location>
        <begin position="157"/>
        <end position="180"/>
    </location>
</feature>
<sequence length="700" mass="82374">MVLTTSTPNEINFRSLRKRKRNNSLYSSFFNDNRVLQAVDEVTEHDNKENKNVLTDCTTNDGPNRECNFNNNTESLINDDVKVKEEDLTIQNTEIKSDCNDDGHRSRITVCKIEDLRADPTRHNEESVEITDVKTENNPQISTPSNLDTNLENWLSEDIKTENEEHQMDKRPNSNDDTPSKQKRRRLSSDISNYDQLSERLKTELCNNEFEHIDMLHDLSSVINFGESKLDADNFCSTTNNAMETEEDTVKTVEPEVDPLLIHENETIDSVKVQEINSEDTKNVDNDDTEMNDYIKEILGELDIELSEEEEAENEEPQEEEHWEENKIEESDESCSDELSENALKELYNIKIKLMHEVPPQHKVEHTAGTKSLTKSQKKLFLRHGPMKTGQYTPKEDKIIIKNWHTFCETHNWNPKCTKPFTKMKYGTKFYIKSQKERRKFIQFLANGLPWRTLQSIYRRFRHLHAGYNPKSRYSTADDEKILNYVKKTSRHDVFVRLSSILHRPKDAICKRYRRIKQNLKNKKSTKSEVKWTLQSIGKFINTFMDVTLNESVEDLKDASIPLSVWRKLEKKLNIDSNALHHFWMNQLHMQLFSPEPIYLNDIRIKLIEYVYGKGISSTREIVWSNVAKYFDGVTTFFLCRTFLYLVRDAIFKLHTKHFPDIIEYLYNKKIKLIMSEETDKFLPRLIYRKGKVKIKDEDP</sequence>
<feature type="compositionally biased region" description="Basic and acidic residues" evidence="1">
    <location>
        <begin position="121"/>
        <end position="135"/>
    </location>
</feature>
<dbReference type="Proteomes" id="UP000694925">
    <property type="component" value="Unplaced"/>
</dbReference>
<protein>
    <submittedName>
        <fullName evidence="3">Transcription termination factor 1-like</fullName>
    </submittedName>
</protein>
<dbReference type="GO" id="GO:0003682">
    <property type="term" value="F:chromatin binding"/>
    <property type="evidence" value="ECO:0007669"/>
    <property type="project" value="TreeGrafter"/>
</dbReference>
<keyword evidence="2" id="KW-1185">Reference proteome</keyword>
<dbReference type="PANTHER" id="PTHR46760:SF1">
    <property type="entry name" value="TRANSCRIPTION TERMINATION FACTOR 1"/>
    <property type="match status" value="1"/>
</dbReference>
<evidence type="ECO:0000313" key="2">
    <source>
        <dbReference type="Proteomes" id="UP000694925"/>
    </source>
</evidence>